<dbReference type="KEGG" id="obi:106874409"/>
<dbReference type="GO" id="GO:0000077">
    <property type="term" value="P:DNA damage checkpoint signaling"/>
    <property type="evidence" value="ECO:0007669"/>
    <property type="project" value="InterPro"/>
</dbReference>
<dbReference type="GO" id="GO:0005634">
    <property type="term" value="C:nucleus"/>
    <property type="evidence" value="ECO:0007669"/>
    <property type="project" value="InterPro"/>
</dbReference>
<gene>
    <name evidence="2" type="ORF">OCBIM_22019397mg</name>
</gene>
<organism evidence="2">
    <name type="scientific">Octopus bimaculoides</name>
    <name type="common">California two-spotted octopus</name>
    <dbReference type="NCBI Taxonomy" id="37653"/>
    <lineage>
        <taxon>Eukaryota</taxon>
        <taxon>Metazoa</taxon>
        <taxon>Spiralia</taxon>
        <taxon>Lophotrochozoa</taxon>
        <taxon>Mollusca</taxon>
        <taxon>Cephalopoda</taxon>
        <taxon>Coleoidea</taxon>
        <taxon>Octopodiformes</taxon>
        <taxon>Octopoda</taxon>
        <taxon>Incirrata</taxon>
        <taxon>Octopodidae</taxon>
        <taxon>Octopus</taxon>
    </lineage>
</organism>
<evidence type="ECO:0000256" key="1">
    <source>
        <dbReference type="SAM" id="MobiDB-lite"/>
    </source>
</evidence>
<dbReference type="GO" id="GO:0071479">
    <property type="term" value="P:cellular response to ionizing radiation"/>
    <property type="evidence" value="ECO:0007669"/>
    <property type="project" value="InterPro"/>
</dbReference>
<dbReference type="Pfam" id="PF15319">
    <property type="entry name" value="RHINO"/>
    <property type="match status" value="1"/>
</dbReference>
<evidence type="ECO:0000313" key="2">
    <source>
        <dbReference type="EMBL" id="KOF99144.1"/>
    </source>
</evidence>
<dbReference type="InterPro" id="IPR029293">
    <property type="entry name" value="RHNO1"/>
</dbReference>
<proteinExistence type="predicted"/>
<dbReference type="GO" id="GO:0000725">
    <property type="term" value="P:recombinational repair"/>
    <property type="evidence" value="ECO:0007669"/>
    <property type="project" value="TreeGrafter"/>
</dbReference>
<dbReference type="OrthoDB" id="6152919at2759"/>
<dbReference type="PANTHER" id="PTHR35541">
    <property type="entry name" value="RAD9, HUS1, RAD1-INTERACTING NUCLEAR ORPHAN PROTEIN 1"/>
    <property type="match status" value="1"/>
</dbReference>
<name>A0A0L8ICM5_OCTBM</name>
<dbReference type="AlphaFoldDB" id="A0A0L8ICM5"/>
<accession>A0A0L8ICM5</accession>
<dbReference type="PANTHER" id="PTHR35541:SF1">
    <property type="entry name" value="RAD9, HUS1, RAD1-INTERACTING NUCLEAR ORPHAN PROTEIN 1"/>
    <property type="match status" value="1"/>
</dbReference>
<protein>
    <submittedName>
        <fullName evidence="2">Uncharacterized protein</fullName>
    </submittedName>
</protein>
<sequence length="196" mass="22749">MHRQACPICLDMLILRSAVMPPKRRNLLSIKHKCQLRFLESPKEIPHGLLSPIPCSNFQLAARVTEIKNNLSWVSPQFTGIKDLHTKQQRKRNPKPNAENECPKEHNRRYGSLQFLKPTSLHKPFQDCQSLSNIENIMISPKFTNSEDTLKPTCPWNLFQNSPLEQKDYGKILVPDTPEREYGLSVRHRQLGKFKK</sequence>
<feature type="region of interest" description="Disordered" evidence="1">
    <location>
        <begin position="82"/>
        <end position="104"/>
    </location>
</feature>
<dbReference type="EMBL" id="KQ416010">
    <property type="protein sequence ID" value="KOF99144.1"/>
    <property type="molecule type" value="Genomic_DNA"/>
</dbReference>
<reference evidence="2" key="1">
    <citation type="submission" date="2015-07" db="EMBL/GenBank/DDBJ databases">
        <title>MeaNS - Measles Nucleotide Surveillance Program.</title>
        <authorList>
            <person name="Tran T."/>
            <person name="Druce J."/>
        </authorList>
    </citation>
    <scope>NUCLEOTIDE SEQUENCE</scope>
    <source>
        <strain evidence="2">UCB-OBI-ISO-001</strain>
        <tissue evidence="2">Gonad</tissue>
    </source>
</reference>
<dbReference type="GO" id="GO:0005694">
    <property type="term" value="C:chromosome"/>
    <property type="evidence" value="ECO:0007669"/>
    <property type="project" value="TreeGrafter"/>
</dbReference>